<dbReference type="SUPFAM" id="SSF57903">
    <property type="entry name" value="FYVE/PHD zinc finger"/>
    <property type="match status" value="1"/>
</dbReference>
<dbReference type="Proteomes" id="UP000683360">
    <property type="component" value="Unassembled WGS sequence"/>
</dbReference>
<dbReference type="SUPFAM" id="SSF53335">
    <property type="entry name" value="S-adenosyl-L-methionine-dependent methyltransferases"/>
    <property type="match status" value="1"/>
</dbReference>
<dbReference type="GO" id="GO:0031012">
    <property type="term" value="C:extracellular matrix"/>
    <property type="evidence" value="ECO:0007669"/>
    <property type="project" value="TreeGrafter"/>
</dbReference>
<dbReference type="InterPro" id="IPR019787">
    <property type="entry name" value="Znf_PHD-finger"/>
</dbReference>
<proteinExistence type="predicted"/>
<dbReference type="Gene3D" id="2.60.120.650">
    <property type="entry name" value="Cupin"/>
    <property type="match status" value="1"/>
</dbReference>
<evidence type="ECO:0000313" key="8">
    <source>
        <dbReference type="Proteomes" id="UP000683360"/>
    </source>
</evidence>
<sequence length="741" mass="85556">MPKACKIESIACDDCDKWTHRNCIGMSTSEYSNLGKSEDTWTCPSCCKPNNSSTKIYFIPNGDDSKHSIQNISTNPLMVDSISEASIPSTSGSSINSPSFNTTSFSTDIPIMTSSPKPTKTKPATKKQLRILNINFQSLRKKGKLLEAIIESTEPDVIIGTETWLDPNIKSSEIIPDYFHYDTERRDRPKDPHGGVLIAAKQTLQLGNIIKSTEIELLTGTINLEGKKKILIGAFYRPPDKTDDTYLNKMKDEINNIRAKHQKDIFLIGNSDHDIVLLDMACKPLKPKPVRRKIFLWKKAEIHNIKEDLQNFITTFKNIKDRSVESLWQAFKTAVQTTIEKRVPTKMTLGRNTHPWINTTIRRKINQKQKAHKKARKTKKKRDKDRYKRLQQEVQWEVRQANKKYMEEMRKIRSILVGVLLVIIACLYFWRYTDELTWNHEYIDGRRRYATDEHVNLPVINLTRTCGLYEVPTVMRKIPEKQNIKGIYPLSKKVTPDLCVKTIKKRPLLPLSLKEILNIEACMKYNGNPEKLRSYSFLYFYDISTFFFSSINKNPHSIIIEIGGYVGNQAKLLVKPNVQTYVVVEPIKKFYDQLKSSMKALEGKTTFQFFNFGLGKNYSKVAINENADGTSLFHPNKLTNSKSIDVVNVIDFFVYLGVACVDVDLLNINCEGCEFEVLEMLAATNLIEKVVNIQFQPHYMYKEVGSYSCRYCRLVELLSRTHELSYRFNVIWEMWRRKYGI</sequence>
<keyword evidence="5" id="KW-0812">Transmembrane</keyword>
<evidence type="ECO:0000256" key="2">
    <source>
        <dbReference type="ARBA" id="ARBA00022771"/>
    </source>
</evidence>
<gene>
    <name evidence="7" type="ORF">MEDL_30736</name>
</gene>
<keyword evidence="2" id="KW-0863">Zinc-finger</keyword>
<evidence type="ECO:0000313" key="7">
    <source>
        <dbReference type="EMBL" id="CAG2217026.1"/>
    </source>
</evidence>
<keyword evidence="3" id="KW-0862">Zinc</keyword>
<name>A0A8S3SFU2_MYTED</name>
<accession>A0A8S3SFU2</accession>
<organism evidence="7 8">
    <name type="scientific">Mytilus edulis</name>
    <name type="common">Blue mussel</name>
    <dbReference type="NCBI Taxonomy" id="6550"/>
    <lineage>
        <taxon>Eukaryota</taxon>
        <taxon>Metazoa</taxon>
        <taxon>Spiralia</taxon>
        <taxon>Lophotrochozoa</taxon>
        <taxon>Mollusca</taxon>
        <taxon>Bivalvia</taxon>
        <taxon>Autobranchia</taxon>
        <taxon>Pteriomorphia</taxon>
        <taxon>Mytilida</taxon>
        <taxon>Mytiloidea</taxon>
        <taxon>Mytilidae</taxon>
        <taxon>Mytilinae</taxon>
        <taxon>Mytilus</taxon>
    </lineage>
</organism>
<dbReference type="GO" id="GO:0008270">
    <property type="term" value="F:zinc ion binding"/>
    <property type="evidence" value="ECO:0007669"/>
    <property type="project" value="UniProtKB-KW"/>
</dbReference>
<dbReference type="InterPro" id="IPR036691">
    <property type="entry name" value="Endo/exonu/phosph_ase_sf"/>
</dbReference>
<comment type="caution">
    <text evidence="7">The sequence shown here is derived from an EMBL/GenBank/DDBJ whole genome shotgun (WGS) entry which is preliminary data.</text>
</comment>
<evidence type="ECO:0000256" key="5">
    <source>
        <dbReference type="SAM" id="Phobius"/>
    </source>
</evidence>
<dbReference type="GO" id="GO:0007508">
    <property type="term" value="P:larval heart development"/>
    <property type="evidence" value="ECO:0007669"/>
    <property type="project" value="TreeGrafter"/>
</dbReference>
<keyword evidence="8" id="KW-1185">Reference proteome</keyword>
<dbReference type="InterPro" id="IPR011011">
    <property type="entry name" value="Znf_FYVE_PHD"/>
</dbReference>
<dbReference type="PANTHER" id="PTHR33395">
    <property type="entry name" value="TRANSCRIPTASE, PUTATIVE-RELATED-RELATED"/>
    <property type="match status" value="1"/>
</dbReference>
<keyword evidence="1" id="KW-0479">Metal-binding</keyword>
<feature type="compositionally biased region" description="Basic residues" evidence="4">
    <location>
        <begin position="367"/>
        <end position="383"/>
    </location>
</feature>
<protein>
    <recommendedName>
        <fullName evidence="6">PHD-type domain-containing protein</fullName>
    </recommendedName>
</protein>
<dbReference type="GO" id="GO:0061343">
    <property type="term" value="P:cell adhesion involved in heart morphogenesis"/>
    <property type="evidence" value="ECO:0007669"/>
    <property type="project" value="TreeGrafter"/>
</dbReference>
<keyword evidence="5" id="KW-1133">Transmembrane helix</keyword>
<feature type="domain" description="PHD-type" evidence="6">
    <location>
        <begin position="8"/>
        <end position="46"/>
    </location>
</feature>
<dbReference type="PANTHER" id="PTHR33395:SF22">
    <property type="entry name" value="REVERSE TRANSCRIPTASE DOMAIN-CONTAINING PROTEIN"/>
    <property type="match status" value="1"/>
</dbReference>
<dbReference type="InterPro" id="IPR006342">
    <property type="entry name" value="FkbM_mtfrase"/>
</dbReference>
<dbReference type="SUPFAM" id="SSF56219">
    <property type="entry name" value="DNase I-like"/>
    <property type="match status" value="1"/>
</dbReference>
<dbReference type="EMBL" id="CAJPWZ010001500">
    <property type="protein sequence ID" value="CAG2217026.1"/>
    <property type="molecule type" value="Genomic_DNA"/>
</dbReference>
<dbReference type="NCBIfam" id="TIGR01444">
    <property type="entry name" value="fkbM_fam"/>
    <property type="match status" value="1"/>
</dbReference>
<dbReference type="Pfam" id="PF00628">
    <property type="entry name" value="PHD"/>
    <property type="match status" value="1"/>
</dbReference>
<evidence type="ECO:0000256" key="4">
    <source>
        <dbReference type="SAM" id="MobiDB-lite"/>
    </source>
</evidence>
<dbReference type="InterPro" id="IPR029063">
    <property type="entry name" value="SAM-dependent_MTases_sf"/>
</dbReference>
<dbReference type="Gene3D" id="3.40.50.150">
    <property type="entry name" value="Vaccinia Virus protein VP39"/>
    <property type="match status" value="1"/>
</dbReference>
<dbReference type="OrthoDB" id="40902at2759"/>
<keyword evidence="5" id="KW-0472">Membrane</keyword>
<evidence type="ECO:0000256" key="3">
    <source>
        <dbReference type="ARBA" id="ARBA00022833"/>
    </source>
</evidence>
<evidence type="ECO:0000259" key="6">
    <source>
        <dbReference type="Pfam" id="PF00628"/>
    </source>
</evidence>
<feature type="transmembrane region" description="Helical" evidence="5">
    <location>
        <begin position="412"/>
        <end position="430"/>
    </location>
</feature>
<evidence type="ECO:0000256" key="1">
    <source>
        <dbReference type="ARBA" id="ARBA00022723"/>
    </source>
</evidence>
<reference evidence="7" key="1">
    <citation type="submission" date="2021-03" db="EMBL/GenBank/DDBJ databases">
        <authorList>
            <person name="Bekaert M."/>
        </authorList>
    </citation>
    <scope>NUCLEOTIDE SEQUENCE</scope>
</reference>
<feature type="region of interest" description="Disordered" evidence="4">
    <location>
        <begin position="367"/>
        <end position="388"/>
    </location>
</feature>
<dbReference type="Gene3D" id="3.60.10.10">
    <property type="entry name" value="Endonuclease/exonuclease/phosphatase"/>
    <property type="match status" value="1"/>
</dbReference>
<dbReference type="AlphaFoldDB" id="A0A8S3SFU2"/>